<dbReference type="InterPro" id="IPR051438">
    <property type="entry name" value="RNF_E3_ubiq-protein_ligase"/>
</dbReference>
<comment type="caution">
    <text evidence="7">The sequence shown here is derived from an EMBL/GenBank/DDBJ whole genome shotgun (WGS) entry which is preliminary data.</text>
</comment>
<protein>
    <recommendedName>
        <fullName evidence="5">RING-type domain-containing protein</fullName>
    </recommendedName>
</protein>
<dbReference type="PROSITE" id="PS00518">
    <property type="entry name" value="ZF_RING_1"/>
    <property type="match status" value="1"/>
</dbReference>
<dbReference type="Gene3D" id="3.30.40.10">
    <property type="entry name" value="Zinc/RING finger domain, C3HC4 (zinc finger)"/>
    <property type="match status" value="2"/>
</dbReference>
<dbReference type="Proteomes" id="UP000663852">
    <property type="component" value="Unassembled WGS sequence"/>
</dbReference>
<evidence type="ECO:0000256" key="2">
    <source>
        <dbReference type="ARBA" id="ARBA00022771"/>
    </source>
</evidence>
<evidence type="ECO:0000256" key="3">
    <source>
        <dbReference type="ARBA" id="ARBA00022833"/>
    </source>
</evidence>
<feature type="domain" description="RING-type" evidence="5">
    <location>
        <begin position="29"/>
        <end position="68"/>
    </location>
</feature>
<dbReference type="InterPro" id="IPR001841">
    <property type="entry name" value="Znf_RING"/>
</dbReference>
<dbReference type="SUPFAM" id="SSF57850">
    <property type="entry name" value="RING/U-box"/>
    <property type="match status" value="1"/>
</dbReference>
<dbReference type="OrthoDB" id="6105938at2759"/>
<evidence type="ECO:0000313" key="7">
    <source>
        <dbReference type="EMBL" id="CAF1352777.1"/>
    </source>
</evidence>
<dbReference type="InterPro" id="IPR017907">
    <property type="entry name" value="Znf_RING_CS"/>
</dbReference>
<dbReference type="SUPFAM" id="SSF49599">
    <property type="entry name" value="TRAF domain-like"/>
    <property type="match status" value="1"/>
</dbReference>
<sequence>MTKILDANRFRTNNFEYTNESVIDNRLKCSICKEAFQDPVFIKTCRHDFCRTCIVQWLKTNLNCPICRRPCRVNDLNPNQSRIILDMLDDLRLKCRRCNETNIQPSDKEAHLKRCPNVLVNCLAYDLKCKWVGKRRELQNHLQTCIFQQLRPVIEQLRTENQLKFEQVKAKLNHTQQSLNDLRVAYVQQKRFISAFINNGKPMTNICTVSSPDSCQIMMNSEILHQASHSCAVCDQMVNFDAIALHNCMGGIICRRCVHKYSRQDRNNQLNIQNRSRSLSRPVHKTDNSAQAVVITNIFPITPRSTFS</sequence>
<dbReference type="PANTHER" id="PTHR46016">
    <property type="entry name" value="ZINC FINGER, RING/FYVE/PHD-TYPE"/>
    <property type="match status" value="1"/>
</dbReference>
<dbReference type="SMART" id="SM00184">
    <property type="entry name" value="RING"/>
    <property type="match status" value="1"/>
</dbReference>
<dbReference type="EMBL" id="CAJNOR010002886">
    <property type="protein sequence ID" value="CAF1352777.1"/>
    <property type="molecule type" value="Genomic_DNA"/>
</dbReference>
<evidence type="ECO:0000256" key="1">
    <source>
        <dbReference type="ARBA" id="ARBA00022723"/>
    </source>
</evidence>
<reference evidence="7" key="1">
    <citation type="submission" date="2021-02" db="EMBL/GenBank/DDBJ databases">
        <authorList>
            <person name="Nowell W R."/>
        </authorList>
    </citation>
    <scope>NUCLEOTIDE SEQUENCE</scope>
</reference>
<keyword evidence="3" id="KW-0862">Zinc</keyword>
<dbReference type="GO" id="GO:0008270">
    <property type="term" value="F:zinc ion binding"/>
    <property type="evidence" value="ECO:0007669"/>
    <property type="project" value="UniProtKB-KW"/>
</dbReference>
<organism evidence="7 8">
    <name type="scientific">Adineta ricciae</name>
    <name type="common">Rotifer</name>
    <dbReference type="NCBI Taxonomy" id="249248"/>
    <lineage>
        <taxon>Eukaryota</taxon>
        <taxon>Metazoa</taxon>
        <taxon>Spiralia</taxon>
        <taxon>Gnathifera</taxon>
        <taxon>Rotifera</taxon>
        <taxon>Eurotatoria</taxon>
        <taxon>Bdelloidea</taxon>
        <taxon>Adinetida</taxon>
        <taxon>Adinetidae</taxon>
        <taxon>Adineta</taxon>
    </lineage>
</organism>
<dbReference type="SMART" id="SM00504">
    <property type="entry name" value="Ubox"/>
    <property type="match status" value="1"/>
</dbReference>
<dbReference type="GO" id="GO:0000209">
    <property type="term" value="P:protein polyubiquitination"/>
    <property type="evidence" value="ECO:0007669"/>
    <property type="project" value="TreeGrafter"/>
</dbReference>
<dbReference type="GO" id="GO:0061630">
    <property type="term" value="F:ubiquitin protein ligase activity"/>
    <property type="evidence" value="ECO:0007669"/>
    <property type="project" value="TreeGrafter"/>
</dbReference>
<name>A0A815HIT0_ADIRI</name>
<dbReference type="InterPro" id="IPR013083">
    <property type="entry name" value="Znf_RING/FYVE/PHD"/>
</dbReference>
<dbReference type="PROSITE" id="PS50089">
    <property type="entry name" value="ZF_RING_2"/>
    <property type="match status" value="1"/>
</dbReference>
<keyword evidence="8" id="KW-1185">Reference proteome</keyword>
<dbReference type="GO" id="GO:0006511">
    <property type="term" value="P:ubiquitin-dependent protein catabolic process"/>
    <property type="evidence" value="ECO:0007669"/>
    <property type="project" value="TreeGrafter"/>
</dbReference>
<evidence type="ECO:0000259" key="5">
    <source>
        <dbReference type="PROSITE" id="PS50089"/>
    </source>
</evidence>
<evidence type="ECO:0000313" key="8">
    <source>
        <dbReference type="Proteomes" id="UP000663828"/>
    </source>
</evidence>
<gene>
    <name evidence="6" type="ORF">EDS130_LOCUS18952</name>
    <name evidence="7" type="ORF">XAT740_LOCUS31577</name>
</gene>
<dbReference type="InterPro" id="IPR003613">
    <property type="entry name" value="Ubox_domain"/>
</dbReference>
<keyword evidence="2 4" id="KW-0863">Zinc-finger</keyword>
<dbReference type="PANTHER" id="PTHR46016:SF1">
    <property type="entry name" value="RING-TYPE DOMAIN-CONTAINING PROTEIN"/>
    <property type="match status" value="1"/>
</dbReference>
<accession>A0A815HIT0</accession>
<evidence type="ECO:0000256" key="4">
    <source>
        <dbReference type="PROSITE-ProRule" id="PRU00175"/>
    </source>
</evidence>
<dbReference type="AlphaFoldDB" id="A0A815HIT0"/>
<evidence type="ECO:0000313" key="6">
    <source>
        <dbReference type="EMBL" id="CAF1080788.1"/>
    </source>
</evidence>
<dbReference type="Pfam" id="PF13923">
    <property type="entry name" value="zf-C3HC4_2"/>
    <property type="match status" value="1"/>
</dbReference>
<proteinExistence type="predicted"/>
<keyword evidence="1" id="KW-0479">Metal-binding</keyword>
<dbReference type="EMBL" id="CAJNOJ010000089">
    <property type="protein sequence ID" value="CAF1080788.1"/>
    <property type="molecule type" value="Genomic_DNA"/>
</dbReference>
<dbReference type="Proteomes" id="UP000663828">
    <property type="component" value="Unassembled WGS sequence"/>
</dbReference>